<dbReference type="GO" id="GO:0008360">
    <property type="term" value="P:regulation of cell shape"/>
    <property type="evidence" value="ECO:0007669"/>
    <property type="project" value="UniProtKB-KW"/>
</dbReference>
<evidence type="ECO:0000256" key="11">
    <source>
        <dbReference type="ARBA" id="ARBA00047527"/>
    </source>
</evidence>
<evidence type="ECO:0000313" key="15">
    <source>
        <dbReference type="Proteomes" id="UP000177682"/>
    </source>
</evidence>
<dbReference type="EC" id="2.5.1.7" evidence="12"/>
<keyword evidence="5 12" id="KW-0808">Transferase</keyword>
<evidence type="ECO:0000256" key="10">
    <source>
        <dbReference type="ARBA" id="ARBA00038367"/>
    </source>
</evidence>
<dbReference type="NCBIfam" id="TIGR01072">
    <property type="entry name" value="murA"/>
    <property type="match status" value="1"/>
</dbReference>
<comment type="similarity">
    <text evidence="10 12">Belongs to the EPSP synthase family. MurA subfamily.</text>
</comment>
<feature type="binding site" evidence="12">
    <location>
        <position position="326"/>
    </location>
    <ligand>
        <name>UDP-N-acetyl-alpha-D-glucosamine</name>
        <dbReference type="ChEBI" id="CHEBI:57705"/>
    </ligand>
</feature>
<dbReference type="UniPathway" id="UPA00219"/>
<keyword evidence="3 12" id="KW-0963">Cytoplasm</keyword>
<gene>
    <name evidence="12" type="primary">murA</name>
    <name evidence="14" type="ORF">A3E29_02510</name>
</gene>
<dbReference type="HAMAP" id="MF_00111">
    <property type="entry name" value="MurA"/>
    <property type="match status" value="1"/>
</dbReference>
<reference evidence="14 15" key="1">
    <citation type="journal article" date="2016" name="Nat. Commun.">
        <title>Thousands of microbial genomes shed light on interconnected biogeochemical processes in an aquifer system.</title>
        <authorList>
            <person name="Anantharaman K."/>
            <person name="Brown C.T."/>
            <person name="Hug L.A."/>
            <person name="Sharon I."/>
            <person name="Castelle C.J."/>
            <person name="Probst A.J."/>
            <person name="Thomas B.C."/>
            <person name="Singh A."/>
            <person name="Wilkins M.J."/>
            <person name="Karaoz U."/>
            <person name="Brodie E.L."/>
            <person name="Williams K.H."/>
            <person name="Hubbard S.S."/>
            <person name="Banfield J.F."/>
        </authorList>
    </citation>
    <scope>NUCLEOTIDE SEQUENCE [LARGE SCALE GENOMIC DNA]</scope>
</reference>
<evidence type="ECO:0000259" key="13">
    <source>
        <dbReference type="Pfam" id="PF00275"/>
    </source>
</evidence>
<organism evidence="14 15">
    <name type="scientific">Candidatus Doudnabacteria bacterium RIFCSPHIGHO2_12_FULL_48_16</name>
    <dbReference type="NCBI Taxonomy" id="1817838"/>
    <lineage>
        <taxon>Bacteria</taxon>
        <taxon>Candidatus Doudnaibacteriota</taxon>
    </lineage>
</organism>
<dbReference type="InterPro" id="IPR036968">
    <property type="entry name" value="Enolpyruvate_Tfrase_sf"/>
</dbReference>
<accession>A0A1F5PJA0</accession>
<dbReference type="Proteomes" id="UP000177682">
    <property type="component" value="Unassembled WGS sequence"/>
</dbReference>
<dbReference type="InterPro" id="IPR001986">
    <property type="entry name" value="Enolpyruvate_Tfrase_dom"/>
</dbReference>
<feature type="active site" description="Proton donor" evidence="12">
    <location>
        <position position="116"/>
    </location>
</feature>
<comment type="function">
    <text evidence="12">Cell wall formation. Adds enolpyruvyl to UDP-N-acetylglucosamine.</text>
</comment>
<feature type="binding site" evidence="12">
    <location>
        <position position="304"/>
    </location>
    <ligand>
        <name>UDP-N-acetyl-alpha-D-glucosamine</name>
        <dbReference type="ChEBI" id="CHEBI:57705"/>
    </ligand>
</feature>
<dbReference type="GO" id="GO:0009252">
    <property type="term" value="P:peptidoglycan biosynthetic process"/>
    <property type="evidence" value="ECO:0007669"/>
    <property type="project" value="UniProtKB-UniRule"/>
</dbReference>
<dbReference type="EMBL" id="MFEY01000007">
    <property type="protein sequence ID" value="OGE89961.1"/>
    <property type="molecule type" value="Genomic_DNA"/>
</dbReference>
<keyword evidence="6 12" id="KW-0133">Cell shape</keyword>
<comment type="pathway">
    <text evidence="2 12">Cell wall biogenesis; peptidoglycan biosynthesis.</text>
</comment>
<evidence type="ECO:0000256" key="1">
    <source>
        <dbReference type="ARBA" id="ARBA00004496"/>
    </source>
</evidence>
<dbReference type="GO" id="GO:0005737">
    <property type="term" value="C:cytoplasm"/>
    <property type="evidence" value="ECO:0007669"/>
    <property type="project" value="UniProtKB-SubCell"/>
</dbReference>
<comment type="catalytic activity">
    <reaction evidence="11 12">
        <text>phosphoenolpyruvate + UDP-N-acetyl-alpha-D-glucosamine = UDP-N-acetyl-3-O-(1-carboxyvinyl)-alpha-D-glucosamine + phosphate</text>
        <dbReference type="Rhea" id="RHEA:18681"/>
        <dbReference type="ChEBI" id="CHEBI:43474"/>
        <dbReference type="ChEBI" id="CHEBI:57705"/>
        <dbReference type="ChEBI" id="CHEBI:58702"/>
        <dbReference type="ChEBI" id="CHEBI:68483"/>
        <dbReference type="EC" id="2.5.1.7"/>
    </reaction>
</comment>
<evidence type="ECO:0000256" key="7">
    <source>
        <dbReference type="ARBA" id="ARBA00022984"/>
    </source>
</evidence>
<dbReference type="PANTHER" id="PTHR43783:SF1">
    <property type="entry name" value="UDP-N-ACETYLGLUCOSAMINE 1-CARBOXYVINYLTRANSFERASE"/>
    <property type="match status" value="1"/>
</dbReference>
<evidence type="ECO:0000256" key="3">
    <source>
        <dbReference type="ARBA" id="ARBA00022490"/>
    </source>
</evidence>
<dbReference type="NCBIfam" id="NF006873">
    <property type="entry name" value="PRK09369.1"/>
    <property type="match status" value="1"/>
</dbReference>
<dbReference type="GO" id="GO:0008760">
    <property type="term" value="F:UDP-N-acetylglucosamine 1-carboxyvinyltransferase activity"/>
    <property type="evidence" value="ECO:0007669"/>
    <property type="project" value="UniProtKB-UniRule"/>
</dbReference>
<evidence type="ECO:0000256" key="2">
    <source>
        <dbReference type="ARBA" id="ARBA00004752"/>
    </source>
</evidence>
<dbReference type="GO" id="GO:0051301">
    <property type="term" value="P:cell division"/>
    <property type="evidence" value="ECO:0007669"/>
    <property type="project" value="UniProtKB-KW"/>
</dbReference>
<dbReference type="Gene3D" id="3.65.10.10">
    <property type="entry name" value="Enolpyruvate transferase domain"/>
    <property type="match status" value="2"/>
</dbReference>
<evidence type="ECO:0000256" key="6">
    <source>
        <dbReference type="ARBA" id="ARBA00022960"/>
    </source>
</evidence>
<dbReference type="SUPFAM" id="SSF55205">
    <property type="entry name" value="EPT/RTPC-like"/>
    <property type="match status" value="1"/>
</dbReference>
<feature type="binding site" evidence="12">
    <location>
        <position position="92"/>
    </location>
    <ligand>
        <name>UDP-N-acetyl-alpha-D-glucosamine</name>
        <dbReference type="ChEBI" id="CHEBI:57705"/>
    </ligand>
</feature>
<name>A0A1F5PJA0_9BACT</name>
<dbReference type="InterPro" id="IPR013792">
    <property type="entry name" value="RNA3'P_cycl/enolpyr_Trfase_a/b"/>
</dbReference>
<dbReference type="GO" id="GO:0071555">
    <property type="term" value="P:cell wall organization"/>
    <property type="evidence" value="ECO:0007669"/>
    <property type="project" value="UniProtKB-KW"/>
</dbReference>
<keyword evidence="7 12" id="KW-0573">Peptidoglycan synthesis</keyword>
<keyword evidence="9 12" id="KW-0961">Cell wall biogenesis/degradation</keyword>
<evidence type="ECO:0000256" key="4">
    <source>
        <dbReference type="ARBA" id="ARBA00022618"/>
    </source>
</evidence>
<evidence type="ECO:0000313" key="14">
    <source>
        <dbReference type="EMBL" id="OGE89961.1"/>
    </source>
</evidence>
<evidence type="ECO:0000256" key="8">
    <source>
        <dbReference type="ARBA" id="ARBA00023306"/>
    </source>
</evidence>
<protein>
    <recommendedName>
        <fullName evidence="12">UDP-N-acetylglucosamine 1-carboxyvinyltransferase</fullName>
        <ecNumber evidence="12">2.5.1.7</ecNumber>
    </recommendedName>
    <alternativeName>
        <fullName evidence="12">Enoylpyruvate transferase</fullName>
    </alternativeName>
    <alternativeName>
        <fullName evidence="12">UDP-N-acetylglucosamine enolpyruvyl transferase</fullName>
        <shortName evidence="12">EPT</shortName>
    </alternativeName>
</protein>
<dbReference type="Pfam" id="PF00275">
    <property type="entry name" value="EPSP_synthase"/>
    <property type="match status" value="1"/>
</dbReference>
<proteinExistence type="inferred from homology"/>
<dbReference type="PANTHER" id="PTHR43783">
    <property type="entry name" value="UDP-N-ACETYLGLUCOSAMINE 1-CARBOXYVINYLTRANSFERASE"/>
    <property type="match status" value="1"/>
</dbReference>
<sequence>MSKFIIQGGKKLSGEIRVAGSKNAMFPLFAAALLTKEECRFTNVPAIKDREVIVDLIRDLGAEVTVSGDEVWIKAVNLKKTGLDSVLAAKLRGSIVLLGALLGREKSASMVFPGGDLIGKRPIDSHLSAFQKLGARVMVADGIKIEATALIGTKIVLEESSVTATENIVLAACRAEGLTTIKLAAMEPHVQQLCEFLNLMGAKIFGIGTPTVIIEGVAKLHGAQVRIIPDSNEAASLITLASATKSDITVSGLNPDFLDDFLLKLSQMKVKFEIGNDFVHVLPPAEAYKATKIQCGLYPKLASDDMPTLAVLATQAAGESLIYEWLYENRLGYVDQLKKMGAKADILDPHRVKIIGPVALKGAKIESLDIRMGMTMVIAALVADGQSEIAGVEHIDRGYERLEERLQALGADIKRIG</sequence>
<feature type="domain" description="Enolpyruvate transferase" evidence="13">
    <location>
        <begin position="6"/>
        <end position="406"/>
    </location>
</feature>
<evidence type="ECO:0000256" key="5">
    <source>
        <dbReference type="ARBA" id="ARBA00022679"/>
    </source>
</evidence>
<dbReference type="CDD" id="cd01555">
    <property type="entry name" value="UdpNAET"/>
    <property type="match status" value="1"/>
</dbReference>
<dbReference type="AlphaFoldDB" id="A0A1F5PJA0"/>
<keyword evidence="8 12" id="KW-0131">Cell cycle</keyword>
<evidence type="ECO:0000256" key="12">
    <source>
        <dbReference type="HAMAP-Rule" id="MF_00111"/>
    </source>
</evidence>
<comment type="caution">
    <text evidence="14">The sequence shown here is derived from an EMBL/GenBank/DDBJ whole genome shotgun (WGS) entry which is preliminary data.</text>
</comment>
<comment type="caution">
    <text evidence="12">Lacks conserved residue(s) required for the propagation of feature annotation.</text>
</comment>
<feature type="binding site" evidence="12">
    <location>
        <begin position="22"/>
        <end position="23"/>
    </location>
    <ligand>
        <name>phosphoenolpyruvate</name>
        <dbReference type="ChEBI" id="CHEBI:58702"/>
    </ligand>
</feature>
<dbReference type="InterPro" id="IPR050068">
    <property type="entry name" value="MurA_subfamily"/>
</dbReference>
<evidence type="ECO:0000256" key="9">
    <source>
        <dbReference type="ARBA" id="ARBA00023316"/>
    </source>
</evidence>
<dbReference type="GO" id="GO:0019277">
    <property type="term" value="P:UDP-N-acetylgalactosamine biosynthetic process"/>
    <property type="evidence" value="ECO:0007669"/>
    <property type="project" value="InterPro"/>
</dbReference>
<dbReference type="InterPro" id="IPR005750">
    <property type="entry name" value="UDP_GlcNAc_COvinyl_MurA"/>
</dbReference>
<keyword evidence="4 12" id="KW-0132">Cell division</keyword>
<comment type="subcellular location">
    <subcellularLocation>
        <location evidence="1 12">Cytoplasm</location>
    </subcellularLocation>
</comment>